<dbReference type="AlphaFoldDB" id="A0A8S1H0X9"/>
<dbReference type="GO" id="GO:0008352">
    <property type="term" value="C:katanin complex"/>
    <property type="evidence" value="ECO:0007669"/>
    <property type="project" value="TreeGrafter"/>
</dbReference>
<sequence length="207" mass="23061">MRVEVISAVPHSTVTCAALSRRANSVFLLDRPMKFFHWKTALNRFRAPPPSHRTLLKVVDVVSGRESRNLSGHSLPITSIAAGKSSVYSWYTGSLDCSWSQWDTRMHPSKVLSARTAGAVRSVALSPGDRFVAVGSDSSIQLFDARQRAYVKQFNYSGRKLEFNPTEVLLSAVGNDRVVRFFCLETFELVSQSDAFVDDVQASVFRL</sequence>
<dbReference type="SUPFAM" id="SSF50978">
    <property type="entry name" value="WD40 repeat-like"/>
    <property type="match status" value="1"/>
</dbReference>
<dbReference type="InterPro" id="IPR036322">
    <property type="entry name" value="WD40_repeat_dom_sf"/>
</dbReference>
<reference evidence="1" key="1">
    <citation type="submission" date="2020-10" db="EMBL/GenBank/DDBJ databases">
        <authorList>
            <person name="Kikuchi T."/>
        </authorList>
    </citation>
    <scope>NUCLEOTIDE SEQUENCE</scope>
    <source>
        <strain evidence="1">NKZ352</strain>
    </source>
</reference>
<evidence type="ECO:0000313" key="1">
    <source>
        <dbReference type="EMBL" id="CAD6189916.1"/>
    </source>
</evidence>
<dbReference type="PANTHER" id="PTHR19845:SF0">
    <property type="entry name" value="KATANIN P80 WD40 REPEAT-CONTAINING SUBUNIT B1"/>
    <property type="match status" value="1"/>
</dbReference>
<evidence type="ECO:0000313" key="2">
    <source>
        <dbReference type="Proteomes" id="UP000835052"/>
    </source>
</evidence>
<dbReference type="PANTHER" id="PTHR19845">
    <property type="entry name" value="KATANIN P80 SUBUNIT"/>
    <property type="match status" value="1"/>
</dbReference>
<protein>
    <submittedName>
        <fullName evidence="1">Uncharacterized protein</fullName>
    </submittedName>
</protein>
<dbReference type="InterPro" id="IPR015943">
    <property type="entry name" value="WD40/YVTN_repeat-like_dom_sf"/>
</dbReference>
<gene>
    <name evidence="1" type="ORF">CAUJ_LOCUS5835</name>
</gene>
<proteinExistence type="predicted"/>
<dbReference type="OrthoDB" id="10251605at2759"/>
<dbReference type="GO" id="GO:0007019">
    <property type="term" value="P:microtubule depolymerization"/>
    <property type="evidence" value="ECO:0007669"/>
    <property type="project" value="TreeGrafter"/>
</dbReference>
<dbReference type="SMART" id="SM00320">
    <property type="entry name" value="WD40"/>
    <property type="match status" value="3"/>
</dbReference>
<dbReference type="InterPro" id="IPR001680">
    <property type="entry name" value="WD40_rpt"/>
</dbReference>
<dbReference type="Gene3D" id="2.130.10.10">
    <property type="entry name" value="YVTN repeat-like/Quinoprotein amine dehydrogenase"/>
    <property type="match status" value="1"/>
</dbReference>
<name>A0A8S1H0X9_9PELO</name>
<dbReference type="Proteomes" id="UP000835052">
    <property type="component" value="Unassembled WGS sequence"/>
</dbReference>
<comment type="caution">
    <text evidence="1">The sequence shown here is derived from an EMBL/GenBank/DDBJ whole genome shotgun (WGS) entry which is preliminary data.</text>
</comment>
<keyword evidence="2" id="KW-1185">Reference proteome</keyword>
<organism evidence="1 2">
    <name type="scientific">Caenorhabditis auriculariae</name>
    <dbReference type="NCBI Taxonomy" id="2777116"/>
    <lineage>
        <taxon>Eukaryota</taxon>
        <taxon>Metazoa</taxon>
        <taxon>Ecdysozoa</taxon>
        <taxon>Nematoda</taxon>
        <taxon>Chromadorea</taxon>
        <taxon>Rhabditida</taxon>
        <taxon>Rhabditina</taxon>
        <taxon>Rhabditomorpha</taxon>
        <taxon>Rhabditoidea</taxon>
        <taxon>Rhabditidae</taxon>
        <taxon>Peloderinae</taxon>
        <taxon>Caenorhabditis</taxon>
    </lineage>
</organism>
<accession>A0A8S1H0X9</accession>
<dbReference type="EMBL" id="CAJGYM010000012">
    <property type="protein sequence ID" value="CAD6189916.1"/>
    <property type="molecule type" value="Genomic_DNA"/>
</dbReference>
<dbReference type="Pfam" id="PF00400">
    <property type="entry name" value="WD40"/>
    <property type="match status" value="2"/>
</dbReference>